<accession>A0AAD4W1H1</accession>
<dbReference type="InterPro" id="IPR041577">
    <property type="entry name" value="RT_RNaseH_2"/>
</dbReference>
<comment type="caution">
    <text evidence="2">The sequence shown here is derived from an EMBL/GenBank/DDBJ whole genome shotgun (WGS) entry which is preliminary data.</text>
</comment>
<dbReference type="EMBL" id="JAJFAZ020000004">
    <property type="protein sequence ID" value="KAI5334618.1"/>
    <property type="molecule type" value="Genomic_DNA"/>
</dbReference>
<dbReference type="SUPFAM" id="SSF56672">
    <property type="entry name" value="DNA/RNA polymerases"/>
    <property type="match status" value="1"/>
</dbReference>
<proteinExistence type="predicted"/>
<evidence type="ECO:0000259" key="1">
    <source>
        <dbReference type="Pfam" id="PF17919"/>
    </source>
</evidence>
<reference evidence="2 3" key="1">
    <citation type="journal article" date="2022" name="G3 (Bethesda)">
        <title>Whole-genome sequence and methylome profiling of the almond [Prunus dulcis (Mill.) D.A. Webb] cultivar 'Nonpareil'.</title>
        <authorList>
            <person name="D'Amico-Willman K.M."/>
            <person name="Ouma W.Z."/>
            <person name="Meulia T."/>
            <person name="Sideli G.M."/>
            <person name="Gradziel T.M."/>
            <person name="Fresnedo-Ramirez J."/>
        </authorList>
    </citation>
    <scope>NUCLEOTIDE SEQUENCE [LARGE SCALE GENOMIC DNA]</scope>
    <source>
        <strain evidence="2">Clone GOH B32 T37-40</strain>
    </source>
</reference>
<gene>
    <name evidence="2" type="ORF">L3X38_024751</name>
</gene>
<dbReference type="Pfam" id="PF17919">
    <property type="entry name" value="RT_RNaseH_2"/>
    <property type="match status" value="1"/>
</dbReference>
<keyword evidence="3" id="KW-1185">Reference proteome</keyword>
<name>A0AAD4W1H1_PRUDU</name>
<evidence type="ECO:0000313" key="2">
    <source>
        <dbReference type="EMBL" id="KAI5334618.1"/>
    </source>
</evidence>
<feature type="domain" description="Reverse transcriptase/retrotransposon-derived protein RNase H-like" evidence="1">
    <location>
        <begin position="17"/>
        <end position="95"/>
    </location>
</feature>
<dbReference type="AlphaFoldDB" id="A0AAD4W1H1"/>
<dbReference type="InterPro" id="IPR043502">
    <property type="entry name" value="DNA/RNA_pol_sf"/>
</dbReference>
<evidence type="ECO:0000313" key="3">
    <source>
        <dbReference type="Proteomes" id="UP001054821"/>
    </source>
</evidence>
<organism evidence="2 3">
    <name type="scientific">Prunus dulcis</name>
    <name type="common">Almond</name>
    <name type="synonym">Amygdalus dulcis</name>
    <dbReference type="NCBI Taxonomy" id="3755"/>
    <lineage>
        <taxon>Eukaryota</taxon>
        <taxon>Viridiplantae</taxon>
        <taxon>Streptophyta</taxon>
        <taxon>Embryophyta</taxon>
        <taxon>Tracheophyta</taxon>
        <taxon>Spermatophyta</taxon>
        <taxon>Magnoliopsida</taxon>
        <taxon>eudicotyledons</taxon>
        <taxon>Gunneridae</taxon>
        <taxon>Pentapetalae</taxon>
        <taxon>rosids</taxon>
        <taxon>fabids</taxon>
        <taxon>Rosales</taxon>
        <taxon>Rosaceae</taxon>
        <taxon>Amygdaloideae</taxon>
        <taxon>Amygdaleae</taxon>
        <taxon>Prunus</taxon>
    </lineage>
</organism>
<sequence length="96" mass="10692">MATSLISLAKKEVKLAWSDKCEKGCVKLKNRPTTASISVLQEISGNFVSYSVVLQQELGFVLIQHGRVSAYTSQQLKKHESKYSIHDLERATIILA</sequence>
<dbReference type="Proteomes" id="UP001054821">
    <property type="component" value="Chromosome 4"/>
</dbReference>
<protein>
    <recommendedName>
        <fullName evidence="1">Reverse transcriptase/retrotransposon-derived protein RNase H-like domain-containing protein</fullName>
    </recommendedName>
</protein>